<dbReference type="Proteomes" id="UP000015106">
    <property type="component" value="Chromosome 3"/>
</dbReference>
<dbReference type="EnsemblPlants" id="TuG1812G0300001352.01.T01">
    <property type="protein sequence ID" value="TuG1812G0300001352.01.T01"/>
    <property type="gene ID" value="TuG1812G0300001352.01"/>
</dbReference>
<dbReference type="AlphaFoldDB" id="A0A8R7TT91"/>
<protein>
    <submittedName>
        <fullName evidence="1">Uncharacterized protein</fullName>
    </submittedName>
</protein>
<dbReference type="Gramene" id="TuG1812G0300001352.01.T01">
    <property type="protein sequence ID" value="TuG1812G0300001352.01.T01"/>
    <property type="gene ID" value="TuG1812G0300001352.01"/>
</dbReference>
<proteinExistence type="predicted"/>
<reference evidence="1" key="2">
    <citation type="submission" date="2018-03" db="EMBL/GenBank/DDBJ databases">
        <title>The Triticum urartu genome reveals the dynamic nature of wheat genome evolution.</title>
        <authorList>
            <person name="Ling H."/>
            <person name="Ma B."/>
            <person name="Shi X."/>
            <person name="Liu H."/>
            <person name="Dong L."/>
            <person name="Sun H."/>
            <person name="Cao Y."/>
            <person name="Gao Q."/>
            <person name="Zheng S."/>
            <person name="Li Y."/>
            <person name="Yu Y."/>
            <person name="Du H."/>
            <person name="Qi M."/>
            <person name="Li Y."/>
            <person name="Yu H."/>
            <person name="Cui Y."/>
            <person name="Wang N."/>
            <person name="Chen C."/>
            <person name="Wu H."/>
            <person name="Zhao Y."/>
            <person name="Zhang J."/>
            <person name="Li Y."/>
            <person name="Zhou W."/>
            <person name="Zhang B."/>
            <person name="Hu W."/>
            <person name="Eijk M."/>
            <person name="Tang J."/>
            <person name="Witsenboer H."/>
            <person name="Zhao S."/>
            <person name="Li Z."/>
            <person name="Zhang A."/>
            <person name="Wang D."/>
            <person name="Liang C."/>
        </authorList>
    </citation>
    <scope>NUCLEOTIDE SEQUENCE [LARGE SCALE GENOMIC DNA]</scope>
    <source>
        <strain evidence="1">cv. G1812</strain>
    </source>
</reference>
<evidence type="ECO:0000313" key="2">
    <source>
        <dbReference type="Proteomes" id="UP000015106"/>
    </source>
</evidence>
<name>A0A8R7TT91_TRIUA</name>
<keyword evidence="2" id="KW-1185">Reference proteome</keyword>
<accession>A0A8R7TT91</accession>
<organism evidence="1 2">
    <name type="scientific">Triticum urartu</name>
    <name type="common">Red wild einkorn</name>
    <name type="synonym">Crithodium urartu</name>
    <dbReference type="NCBI Taxonomy" id="4572"/>
    <lineage>
        <taxon>Eukaryota</taxon>
        <taxon>Viridiplantae</taxon>
        <taxon>Streptophyta</taxon>
        <taxon>Embryophyta</taxon>
        <taxon>Tracheophyta</taxon>
        <taxon>Spermatophyta</taxon>
        <taxon>Magnoliopsida</taxon>
        <taxon>Liliopsida</taxon>
        <taxon>Poales</taxon>
        <taxon>Poaceae</taxon>
        <taxon>BOP clade</taxon>
        <taxon>Pooideae</taxon>
        <taxon>Triticodae</taxon>
        <taxon>Triticeae</taxon>
        <taxon>Triticinae</taxon>
        <taxon>Triticum</taxon>
    </lineage>
</organism>
<reference evidence="2" key="1">
    <citation type="journal article" date="2013" name="Nature">
        <title>Draft genome of the wheat A-genome progenitor Triticum urartu.</title>
        <authorList>
            <person name="Ling H.Q."/>
            <person name="Zhao S."/>
            <person name="Liu D."/>
            <person name="Wang J."/>
            <person name="Sun H."/>
            <person name="Zhang C."/>
            <person name="Fan H."/>
            <person name="Li D."/>
            <person name="Dong L."/>
            <person name="Tao Y."/>
            <person name="Gao C."/>
            <person name="Wu H."/>
            <person name="Li Y."/>
            <person name="Cui Y."/>
            <person name="Guo X."/>
            <person name="Zheng S."/>
            <person name="Wang B."/>
            <person name="Yu K."/>
            <person name="Liang Q."/>
            <person name="Yang W."/>
            <person name="Lou X."/>
            <person name="Chen J."/>
            <person name="Feng M."/>
            <person name="Jian J."/>
            <person name="Zhang X."/>
            <person name="Luo G."/>
            <person name="Jiang Y."/>
            <person name="Liu J."/>
            <person name="Wang Z."/>
            <person name="Sha Y."/>
            <person name="Zhang B."/>
            <person name="Wu H."/>
            <person name="Tang D."/>
            <person name="Shen Q."/>
            <person name="Xue P."/>
            <person name="Zou S."/>
            <person name="Wang X."/>
            <person name="Liu X."/>
            <person name="Wang F."/>
            <person name="Yang Y."/>
            <person name="An X."/>
            <person name="Dong Z."/>
            <person name="Zhang K."/>
            <person name="Zhang X."/>
            <person name="Luo M.C."/>
            <person name="Dvorak J."/>
            <person name="Tong Y."/>
            <person name="Wang J."/>
            <person name="Yang H."/>
            <person name="Li Z."/>
            <person name="Wang D."/>
            <person name="Zhang A."/>
            <person name="Wang J."/>
        </authorList>
    </citation>
    <scope>NUCLEOTIDE SEQUENCE</scope>
    <source>
        <strain evidence="2">cv. G1812</strain>
    </source>
</reference>
<evidence type="ECO:0000313" key="1">
    <source>
        <dbReference type="EnsemblPlants" id="TuG1812G0300001352.01.T01"/>
    </source>
</evidence>
<reference evidence="1" key="3">
    <citation type="submission" date="2022-06" db="UniProtKB">
        <authorList>
            <consortium name="EnsemblPlants"/>
        </authorList>
    </citation>
    <scope>IDENTIFICATION</scope>
</reference>
<sequence length="84" mass="8995">DILLLDAAVPNELSSPEEVEQHVQHPLGLLSYSTWTSSLTAAFCPPSVILVMGAFSTRKTCVLTTLAWTGGFAAWMTPSWCVAA</sequence>